<proteinExistence type="predicted"/>
<feature type="domain" description="RapA2 cadherin-like" evidence="1">
    <location>
        <begin position="150"/>
        <end position="230"/>
    </location>
</feature>
<feature type="non-terminal residue" evidence="2">
    <location>
        <position position="300"/>
    </location>
</feature>
<sequence length="300" mass="30617">MATQSSGGSATSFTNTPQAQDDTYLWSEDQIFNLQNYNPVNNTIILDVMANDLGGKAKSLFSVEDGDGNPITADYELLAKDVGSTGASAWEKTLLGNWVRINNGKIEYRLSDGSGIPGAGVDINTLSAGETIKDSFVYAIRLGNGTLSEANVSLTLTGANDAAAIGVDTAATGDRVVVEAGATGRGDPDASGTLSVSDVDAGEAMFQAPASLDGVYGSFTFDPATGTWTYTLDNDRAATQALKQGQPVSDTLTVTSLDGTASHAIVVNITGGNDAAAIVVDATVADDRSVSEAGVAGNGD</sequence>
<dbReference type="InterPro" id="IPR040853">
    <property type="entry name" value="RapA2_cadherin-like"/>
</dbReference>
<dbReference type="Gene3D" id="2.60.40.10">
    <property type="entry name" value="Immunoglobulins"/>
    <property type="match status" value="1"/>
</dbReference>
<dbReference type="RefSeq" id="WP_202881928.1">
    <property type="nucleotide sequence ID" value="NZ_WISZ01000250.1"/>
</dbReference>
<reference evidence="2 3" key="1">
    <citation type="journal article" date="2013" name="Genome Biol.">
        <title>Comparative genomics of the core and accessory genomes of 48 Sinorhizobium strains comprising five genospecies.</title>
        <authorList>
            <person name="Sugawara M."/>
            <person name="Epstein B."/>
            <person name="Badgley B.D."/>
            <person name="Unno T."/>
            <person name="Xu L."/>
            <person name="Reese J."/>
            <person name="Gyaneshwar P."/>
            <person name="Denny R."/>
            <person name="Mudge J."/>
            <person name="Bharti A.K."/>
            <person name="Farmer A.D."/>
            <person name="May G.D."/>
            <person name="Woodward J.E."/>
            <person name="Medigue C."/>
            <person name="Vallenet D."/>
            <person name="Lajus A."/>
            <person name="Rouy Z."/>
            <person name="Martinez-Vaz B."/>
            <person name="Tiffin P."/>
            <person name="Young N.D."/>
            <person name="Sadowsky M.J."/>
        </authorList>
    </citation>
    <scope>NUCLEOTIDE SEQUENCE [LARGE SCALE GENOMIC DNA]</scope>
    <source>
        <strain evidence="2 3">USDA205</strain>
    </source>
</reference>
<evidence type="ECO:0000313" key="3">
    <source>
        <dbReference type="Proteomes" id="UP000466694"/>
    </source>
</evidence>
<dbReference type="EMBL" id="WISZ01000250">
    <property type="protein sequence ID" value="MQX13147.1"/>
    <property type="molecule type" value="Genomic_DNA"/>
</dbReference>
<evidence type="ECO:0000313" key="2">
    <source>
        <dbReference type="EMBL" id="MQX13147.1"/>
    </source>
</evidence>
<name>A0A844AM68_RHIFR</name>
<dbReference type="AlphaFoldDB" id="A0A844AM68"/>
<gene>
    <name evidence="2" type="ORF">GHK48_34280</name>
</gene>
<dbReference type="Pfam" id="PF17803">
    <property type="entry name" value="Cadherin_4"/>
    <property type="match status" value="1"/>
</dbReference>
<evidence type="ECO:0000259" key="1">
    <source>
        <dbReference type="Pfam" id="PF17803"/>
    </source>
</evidence>
<dbReference type="Proteomes" id="UP000466694">
    <property type="component" value="Unassembled WGS sequence"/>
</dbReference>
<dbReference type="InterPro" id="IPR013783">
    <property type="entry name" value="Ig-like_fold"/>
</dbReference>
<organism evidence="2 3">
    <name type="scientific">Rhizobium fredii</name>
    <name type="common">Sinorhizobium fredii</name>
    <dbReference type="NCBI Taxonomy" id="380"/>
    <lineage>
        <taxon>Bacteria</taxon>
        <taxon>Pseudomonadati</taxon>
        <taxon>Pseudomonadota</taxon>
        <taxon>Alphaproteobacteria</taxon>
        <taxon>Hyphomicrobiales</taxon>
        <taxon>Rhizobiaceae</taxon>
        <taxon>Sinorhizobium/Ensifer group</taxon>
        <taxon>Sinorhizobium</taxon>
    </lineage>
</organism>
<protein>
    <submittedName>
        <fullName evidence="2">RTX toxin</fullName>
    </submittedName>
</protein>
<dbReference type="InterPro" id="IPR010221">
    <property type="entry name" value="VCBS_dom"/>
</dbReference>
<dbReference type="NCBIfam" id="TIGR01965">
    <property type="entry name" value="VCBS_repeat"/>
    <property type="match status" value="2"/>
</dbReference>
<accession>A0A844AM68</accession>
<comment type="caution">
    <text evidence="2">The sequence shown here is derived from an EMBL/GenBank/DDBJ whole genome shotgun (WGS) entry which is preliminary data.</text>
</comment>